<dbReference type="EMBL" id="JAOL01000031">
    <property type="protein sequence ID" value="EUA93927.1"/>
    <property type="molecule type" value="Genomic_DNA"/>
</dbReference>
<organism evidence="2 3">
    <name type="scientific">Mycobacterium ulcerans str. Harvey</name>
    <dbReference type="NCBI Taxonomy" id="1299332"/>
    <lineage>
        <taxon>Bacteria</taxon>
        <taxon>Bacillati</taxon>
        <taxon>Actinomycetota</taxon>
        <taxon>Actinomycetes</taxon>
        <taxon>Mycobacteriales</taxon>
        <taxon>Mycobacteriaceae</taxon>
        <taxon>Mycobacterium</taxon>
        <taxon>Mycobacterium ulcerans group</taxon>
    </lineage>
</organism>
<keyword evidence="3" id="KW-1185">Reference proteome</keyword>
<name>A0ABN0R9S8_MYCUL</name>
<dbReference type="Proteomes" id="UP000020681">
    <property type="component" value="Unassembled WGS sequence"/>
</dbReference>
<feature type="compositionally biased region" description="Basic and acidic residues" evidence="1">
    <location>
        <begin position="31"/>
        <end position="40"/>
    </location>
</feature>
<accession>A0ABN0R9S8</accession>
<proteinExistence type="predicted"/>
<comment type="caution">
    <text evidence="2">The sequence shown here is derived from an EMBL/GenBank/DDBJ whole genome shotgun (WGS) entry which is preliminary data.</text>
</comment>
<evidence type="ECO:0000313" key="3">
    <source>
        <dbReference type="Proteomes" id="UP000020681"/>
    </source>
</evidence>
<feature type="region of interest" description="Disordered" evidence="1">
    <location>
        <begin position="1"/>
        <end position="46"/>
    </location>
</feature>
<gene>
    <name evidence="2" type="ORF">I551_8799</name>
</gene>
<reference evidence="2 3" key="1">
    <citation type="submission" date="2014-01" db="EMBL/GenBank/DDBJ databases">
        <authorList>
            <person name="Dobos K."/>
            <person name="Lenaerts A."/>
            <person name="Ordway D."/>
            <person name="DeGroote M.A."/>
            <person name="Parker T."/>
            <person name="Sizemore C."/>
            <person name="Tallon L.J."/>
            <person name="Sadzewicz L.K."/>
            <person name="Sengamalay N."/>
            <person name="Fraser C.M."/>
            <person name="Hine E."/>
            <person name="Shefchek K.A."/>
            <person name="Das S.P."/>
            <person name="Tettelin H."/>
        </authorList>
    </citation>
    <scope>NUCLEOTIDE SEQUENCE [LARGE SCALE GENOMIC DNA]</scope>
    <source>
        <strain evidence="2 3">Harvey</strain>
    </source>
</reference>
<evidence type="ECO:0000313" key="2">
    <source>
        <dbReference type="EMBL" id="EUA93927.1"/>
    </source>
</evidence>
<sequence length="85" mass="8713">MGRDVGVAIDIDSTSPDSSRRPDAVELVGGDAHDEADRGRGGPGAFRARVDPAPASETAAASWSAAWADAATTICSDPLVMMSRL</sequence>
<evidence type="ECO:0000256" key="1">
    <source>
        <dbReference type="SAM" id="MobiDB-lite"/>
    </source>
</evidence>
<protein>
    <submittedName>
        <fullName evidence="2">Conserved membrane domain protein</fullName>
    </submittedName>
</protein>